<name>A0ABS8SVK8_DATST</name>
<evidence type="ECO:0008006" key="4">
    <source>
        <dbReference type="Google" id="ProtNLM"/>
    </source>
</evidence>
<evidence type="ECO:0000256" key="1">
    <source>
        <dbReference type="SAM" id="SignalP"/>
    </source>
</evidence>
<evidence type="ECO:0000313" key="2">
    <source>
        <dbReference type="EMBL" id="MCD7463064.1"/>
    </source>
</evidence>
<gene>
    <name evidence="2" type="ORF">HAX54_049881</name>
</gene>
<reference evidence="2 3" key="1">
    <citation type="journal article" date="2021" name="BMC Genomics">
        <title>Datura genome reveals duplications of psychoactive alkaloid biosynthetic genes and high mutation rate following tissue culture.</title>
        <authorList>
            <person name="Rajewski A."/>
            <person name="Carter-House D."/>
            <person name="Stajich J."/>
            <person name="Litt A."/>
        </authorList>
    </citation>
    <scope>NUCLEOTIDE SEQUENCE [LARGE SCALE GENOMIC DNA]</scope>
    <source>
        <strain evidence="2">AR-01</strain>
    </source>
</reference>
<dbReference type="EMBL" id="JACEIK010000858">
    <property type="protein sequence ID" value="MCD7463064.1"/>
    <property type="molecule type" value="Genomic_DNA"/>
</dbReference>
<feature type="chain" id="PRO_5045129835" description="Secreted protein" evidence="1">
    <location>
        <begin position="22"/>
        <end position="109"/>
    </location>
</feature>
<organism evidence="2 3">
    <name type="scientific">Datura stramonium</name>
    <name type="common">Jimsonweed</name>
    <name type="synonym">Common thornapple</name>
    <dbReference type="NCBI Taxonomy" id="4076"/>
    <lineage>
        <taxon>Eukaryota</taxon>
        <taxon>Viridiplantae</taxon>
        <taxon>Streptophyta</taxon>
        <taxon>Embryophyta</taxon>
        <taxon>Tracheophyta</taxon>
        <taxon>Spermatophyta</taxon>
        <taxon>Magnoliopsida</taxon>
        <taxon>eudicotyledons</taxon>
        <taxon>Gunneridae</taxon>
        <taxon>Pentapetalae</taxon>
        <taxon>asterids</taxon>
        <taxon>lamiids</taxon>
        <taxon>Solanales</taxon>
        <taxon>Solanaceae</taxon>
        <taxon>Solanoideae</taxon>
        <taxon>Datureae</taxon>
        <taxon>Datura</taxon>
    </lineage>
</organism>
<keyword evidence="3" id="KW-1185">Reference proteome</keyword>
<evidence type="ECO:0000313" key="3">
    <source>
        <dbReference type="Proteomes" id="UP000823775"/>
    </source>
</evidence>
<comment type="caution">
    <text evidence="2">The sequence shown here is derived from an EMBL/GenBank/DDBJ whole genome shotgun (WGS) entry which is preliminary data.</text>
</comment>
<protein>
    <recommendedName>
        <fullName evidence="4">Secreted protein</fullName>
    </recommendedName>
</protein>
<keyword evidence="1" id="KW-0732">Signal</keyword>
<feature type="signal peptide" evidence="1">
    <location>
        <begin position="1"/>
        <end position="21"/>
    </location>
</feature>
<proteinExistence type="predicted"/>
<accession>A0ABS8SVK8</accession>
<sequence>MADSIAVAYICAVLFLSKVAGSVPSVEFQSCSGLSETSFMSEQAIFYLGSIGLLGEYCPTSKKKNRYFSGRVDCMHLRSLQEEHIDCCRCWEAQPALCNCSAEEFSEHS</sequence>
<dbReference type="Proteomes" id="UP000823775">
    <property type="component" value="Unassembled WGS sequence"/>
</dbReference>